<protein>
    <recommendedName>
        <fullName evidence="4">PLAT domain-containing protein</fullName>
    </recommendedName>
</protein>
<feature type="signal peptide" evidence="1">
    <location>
        <begin position="1"/>
        <end position="27"/>
    </location>
</feature>
<dbReference type="OrthoDB" id="4236339at2"/>
<dbReference type="AlphaFoldDB" id="A0A101NHY9"/>
<evidence type="ECO:0000256" key="1">
    <source>
        <dbReference type="SAM" id="SignalP"/>
    </source>
</evidence>
<sequence length="173" mass="18779">MRRTLTAVGLTSTAVALGVLLAGPAAAASTTTQFDVTFPGKKPTTEYYGENSGTLKDGNMTAKSVMSWQILDDQVIDNSKRFTSFKITTRLEERLTKTTEDHVVTSKTCDLTKLVNDNYTWFQNEPVNTCAAPSAVYDGEVYWSADATIVYDIEGDGRGPITQQLTGSPLVHG</sequence>
<evidence type="ECO:0000313" key="2">
    <source>
        <dbReference type="EMBL" id="KUM93344.1"/>
    </source>
</evidence>
<keyword evidence="1" id="KW-0732">Signal</keyword>
<name>A0A101NHY9_9ACTN</name>
<accession>A0A101NHY9</accession>
<keyword evidence="3" id="KW-1185">Reference proteome</keyword>
<gene>
    <name evidence="2" type="ORF">AQI88_26550</name>
</gene>
<comment type="caution">
    <text evidence="2">The sequence shown here is derived from an EMBL/GenBank/DDBJ whole genome shotgun (WGS) entry which is preliminary data.</text>
</comment>
<feature type="chain" id="PRO_5007101569" description="PLAT domain-containing protein" evidence="1">
    <location>
        <begin position="28"/>
        <end position="173"/>
    </location>
</feature>
<evidence type="ECO:0008006" key="4">
    <source>
        <dbReference type="Google" id="ProtNLM"/>
    </source>
</evidence>
<dbReference type="EMBL" id="LMWL01000049">
    <property type="protein sequence ID" value="KUM93344.1"/>
    <property type="molecule type" value="Genomic_DNA"/>
</dbReference>
<dbReference type="RefSeq" id="WP_067003898.1">
    <property type="nucleotide sequence ID" value="NZ_BNDU01000003.1"/>
</dbReference>
<organism evidence="2 3">
    <name type="scientific">Streptomyces cellostaticus</name>
    <dbReference type="NCBI Taxonomy" id="67285"/>
    <lineage>
        <taxon>Bacteria</taxon>
        <taxon>Bacillati</taxon>
        <taxon>Actinomycetota</taxon>
        <taxon>Actinomycetes</taxon>
        <taxon>Kitasatosporales</taxon>
        <taxon>Streptomycetaceae</taxon>
        <taxon>Streptomyces</taxon>
    </lineage>
</organism>
<proteinExistence type="predicted"/>
<dbReference type="Proteomes" id="UP000054241">
    <property type="component" value="Unassembled WGS sequence"/>
</dbReference>
<evidence type="ECO:0000313" key="3">
    <source>
        <dbReference type="Proteomes" id="UP000054241"/>
    </source>
</evidence>
<reference evidence="2 3" key="1">
    <citation type="submission" date="2015-10" db="EMBL/GenBank/DDBJ databases">
        <title>Draft genome sequence of Streptomyces cellostaticus DSM 40189, type strain for the species Streptomyces cellostaticus.</title>
        <authorList>
            <person name="Ruckert C."/>
            <person name="Winkler A."/>
            <person name="Kalinowski J."/>
            <person name="Kampfer P."/>
            <person name="Glaeser S."/>
        </authorList>
    </citation>
    <scope>NUCLEOTIDE SEQUENCE [LARGE SCALE GENOMIC DNA]</scope>
    <source>
        <strain evidence="2 3">DSM 40189</strain>
    </source>
</reference>